<dbReference type="PROSITE" id="PS51687">
    <property type="entry name" value="SAM_MT_RNA_M5U"/>
    <property type="match status" value="1"/>
</dbReference>
<dbReference type="InterPro" id="IPR030390">
    <property type="entry name" value="MeTrfase_TrmA_AS"/>
</dbReference>
<dbReference type="Proteomes" id="UP000051751">
    <property type="component" value="Unassembled WGS sequence"/>
</dbReference>
<dbReference type="Gene3D" id="3.40.50.150">
    <property type="entry name" value="Vaccinia Virus protein VP39"/>
    <property type="match status" value="1"/>
</dbReference>
<dbReference type="Proteomes" id="UP000051645">
    <property type="component" value="Unassembled WGS sequence"/>
</dbReference>
<feature type="binding site" evidence="4">
    <location>
        <position position="286"/>
    </location>
    <ligand>
        <name>S-adenosyl-L-methionine</name>
        <dbReference type="ChEBI" id="CHEBI:59789"/>
    </ligand>
</feature>
<accession>A0A0R2FFJ0</accession>
<dbReference type="STRING" id="81857.IV38_GL000669"/>
<dbReference type="PANTHER" id="PTHR11061">
    <property type="entry name" value="RNA M5U METHYLTRANSFERASE"/>
    <property type="match status" value="1"/>
</dbReference>
<dbReference type="FunFam" id="2.40.50.1070:FF:000003">
    <property type="entry name" value="23S rRNA (Uracil-5-)-methyltransferase RumA"/>
    <property type="match status" value="1"/>
</dbReference>
<dbReference type="Gene3D" id="2.40.50.140">
    <property type="entry name" value="Nucleic acid-binding proteins"/>
    <property type="match status" value="1"/>
</dbReference>
<feature type="binding site" evidence="4">
    <location>
        <position position="336"/>
    </location>
    <ligand>
        <name>S-adenosyl-L-methionine</name>
        <dbReference type="ChEBI" id="CHEBI:59789"/>
    </ligand>
</feature>
<evidence type="ECO:0000256" key="1">
    <source>
        <dbReference type="ARBA" id="ARBA00022603"/>
    </source>
</evidence>
<evidence type="ECO:0000313" key="7">
    <source>
        <dbReference type="EMBL" id="KRN27264.1"/>
    </source>
</evidence>
<dbReference type="InterPro" id="IPR029063">
    <property type="entry name" value="SAM-dependent_MTases_sf"/>
</dbReference>
<dbReference type="Pfam" id="PF01938">
    <property type="entry name" value="TRAM"/>
    <property type="match status" value="1"/>
</dbReference>
<feature type="binding site" evidence="4">
    <location>
        <position position="315"/>
    </location>
    <ligand>
        <name>S-adenosyl-L-methionine</name>
        <dbReference type="ChEBI" id="CHEBI:59789"/>
    </ligand>
</feature>
<dbReference type="GO" id="GO:0070475">
    <property type="term" value="P:rRNA base methylation"/>
    <property type="evidence" value="ECO:0007669"/>
    <property type="project" value="TreeGrafter"/>
</dbReference>
<evidence type="ECO:0000259" key="6">
    <source>
        <dbReference type="PROSITE" id="PS50926"/>
    </source>
</evidence>
<dbReference type="PANTHER" id="PTHR11061:SF30">
    <property type="entry name" value="TRNA (URACIL(54)-C(5))-METHYLTRANSFERASE"/>
    <property type="match status" value="1"/>
</dbReference>
<feature type="active site" description="Nucleophile" evidence="4">
    <location>
        <position position="411"/>
    </location>
</feature>
<dbReference type="Pfam" id="PF05958">
    <property type="entry name" value="tRNA_U5-meth_tr"/>
    <property type="match status" value="1"/>
</dbReference>
<dbReference type="FunFam" id="3.40.50.150:FF:000009">
    <property type="entry name" value="23S rRNA (Uracil(1939)-C(5))-methyltransferase RlmD"/>
    <property type="match status" value="1"/>
</dbReference>
<proteinExistence type="inferred from homology"/>
<dbReference type="NCBIfam" id="TIGR00479">
    <property type="entry name" value="rumA"/>
    <property type="match status" value="1"/>
</dbReference>
<evidence type="ECO:0000313" key="10">
    <source>
        <dbReference type="Proteomes" id="UP000051751"/>
    </source>
</evidence>
<keyword evidence="2 4" id="KW-0808">Transferase</keyword>
<comment type="similarity">
    <text evidence="4">Belongs to the class I-like SAM-binding methyltransferase superfamily. RNA M5U methyltransferase family.</text>
</comment>
<dbReference type="InterPro" id="IPR030391">
    <property type="entry name" value="MeTrfase_TrmA_CS"/>
</dbReference>
<dbReference type="EMBL" id="JQAZ01000010">
    <property type="protein sequence ID" value="KRN29953.1"/>
    <property type="molecule type" value="Genomic_DNA"/>
</dbReference>
<dbReference type="PROSITE" id="PS50926">
    <property type="entry name" value="TRAM"/>
    <property type="match status" value="1"/>
</dbReference>
<feature type="active site" evidence="5">
    <location>
        <position position="411"/>
    </location>
</feature>
<dbReference type="Gene3D" id="2.40.50.1070">
    <property type="match status" value="1"/>
</dbReference>
<evidence type="ECO:0000256" key="2">
    <source>
        <dbReference type="ARBA" id="ARBA00022679"/>
    </source>
</evidence>
<name>A0A0R2FFJ0_9LACO</name>
<keyword evidence="9" id="KW-1185">Reference proteome</keyword>
<dbReference type="SUPFAM" id="SSF53335">
    <property type="entry name" value="S-adenosyl-L-methionine-dependent methyltransferases"/>
    <property type="match status" value="1"/>
</dbReference>
<evidence type="ECO:0000313" key="8">
    <source>
        <dbReference type="EMBL" id="KRN29953.1"/>
    </source>
</evidence>
<comment type="caution">
    <text evidence="7">The sequence shown here is derived from an EMBL/GenBank/DDBJ whole genome shotgun (WGS) entry which is preliminary data.</text>
</comment>
<dbReference type="RefSeq" id="WP_057771194.1">
    <property type="nucleotide sequence ID" value="NZ_JQAT01000010.1"/>
</dbReference>
<evidence type="ECO:0000256" key="5">
    <source>
        <dbReference type="PROSITE-ProRule" id="PRU10015"/>
    </source>
</evidence>
<dbReference type="PROSITE" id="PS01231">
    <property type="entry name" value="TRMA_2"/>
    <property type="match status" value="1"/>
</dbReference>
<reference evidence="9 10" key="1">
    <citation type="journal article" date="2015" name="Genome Announc.">
        <title>Expanding the biotechnology potential of lactobacilli through comparative genomics of 213 strains and associated genera.</title>
        <authorList>
            <person name="Sun Z."/>
            <person name="Harris H.M."/>
            <person name="McCann A."/>
            <person name="Guo C."/>
            <person name="Argimon S."/>
            <person name="Zhang W."/>
            <person name="Yang X."/>
            <person name="Jeffery I.B."/>
            <person name="Cooney J.C."/>
            <person name="Kagawa T.F."/>
            <person name="Liu W."/>
            <person name="Song Y."/>
            <person name="Salvetti E."/>
            <person name="Wrobel A."/>
            <person name="Rasinkangas P."/>
            <person name="Parkhill J."/>
            <person name="Rea M.C."/>
            <person name="O'Sullivan O."/>
            <person name="Ritari J."/>
            <person name="Douillard F.P."/>
            <person name="Paul Ross R."/>
            <person name="Yang R."/>
            <person name="Briner A.E."/>
            <person name="Felis G.E."/>
            <person name="de Vos W.M."/>
            <person name="Barrangou R."/>
            <person name="Klaenhammer T.R."/>
            <person name="Caufield P.W."/>
            <person name="Cui Y."/>
            <person name="Zhang H."/>
            <person name="O'Toole P.W."/>
        </authorList>
    </citation>
    <scope>NUCLEOTIDE SEQUENCE [LARGE SCALE GENOMIC DNA]</scope>
    <source>
        <strain evidence="7 10">ATCC BAA-66</strain>
        <strain evidence="8 9">DSM 13344</strain>
    </source>
</reference>
<dbReference type="AlphaFoldDB" id="A0A0R2FFJ0"/>
<sequence>MKVETPVHKNDVLTVRITDLTYAAQGVAKIEHYPLFIENALPGEEVEIKVTKVNKTYGFARVTKYIKVSEDRVAVAGREFTQTGIAPLQHLAYPAQLKFKQQQIENLYQKAHLDIPVAPTLGMQNPTGYRNKAQVPVRMVHGQLTTGFYKPHSHDLVPMENFFIQDPAIDHAIVVVRDILRQFNIEPYHEEKNSGVIRHIMVRRGYYSHETMIVLITKTKKLPHAKEIVTAIQNKLPEVVSIMHNVNLKATNVILGPHSTVLAGKSTIRDTLLGLQFDISAQSFYQVNPTQAERLYRTALDQLHLTGQETVIDAYSGIGTISLLLAREAKQVYGVEIVAQAVEDAKHNAKLNHIDNAQFTLGPAEDVIQKWKDDDLKVDALVVDPPRKGLAASFIDAVAYLKPQQMIYISCNPATLARDLVRLQEAGYTAKSTRPVDMFPQTQHVESVTVLERAEK</sequence>
<evidence type="ECO:0000256" key="3">
    <source>
        <dbReference type="ARBA" id="ARBA00022691"/>
    </source>
</evidence>
<evidence type="ECO:0000313" key="9">
    <source>
        <dbReference type="Proteomes" id="UP000051645"/>
    </source>
</evidence>
<dbReference type="GO" id="GO:0070041">
    <property type="term" value="F:rRNA (uridine-C5-)-methyltransferase activity"/>
    <property type="evidence" value="ECO:0007669"/>
    <property type="project" value="TreeGrafter"/>
</dbReference>
<dbReference type="InterPro" id="IPR002792">
    <property type="entry name" value="TRAM_dom"/>
</dbReference>
<dbReference type="PATRIC" id="fig|81857.3.peg.673"/>
<organism evidence="7 10">
    <name type="scientific">Lactobacillus selangorensis</name>
    <dbReference type="NCBI Taxonomy" id="81857"/>
    <lineage>
        <taxon>Bacteria</taxon>
        <taxon>Bacillati</taxon>
        <taxon>Bacillota</taxon>
        <taxon>Bacilli</taxon>
        <taxon>Lactobacillales</taxon>
        <taxon>Lactobacillaceae</taxon>
        <taxon>Lactobacillus</taxon>
    </lineage>
</organism>
<feature type="domain" description="TRAM" evidence="6">
    <location>
        <begin position="6"/>
        <end position="64"/>
    </location>
</feature>
<evidence type="ECO:0000256" key="4">
    <source>
        <dbReference type="PROSITE-ProRule" id="PRU01024"/>
    </source>
</evidence>
<dbReference type="EMBL" id="JQAT01000010">
    <property type="protein sequence ID" value="KRN27264.1"/>
    <property type="molecule type" value="Genomic_DNA"/>
</dbReference>
<feature type="binding site" evidence="4">
    <location>
        <position position="384"/>
    </location>
    <ligand>
        <name>S-adenosyl-L-methionine</name>
        <dbReference type="ChEBI" id="CHEBI:59789"/>
    </ligand>
</feature>
<keyword evidence="1 4" id="KW-0489">Methyltransferase</keyword>
<dbReference type="InterPro" id="IPR012340">
    <property type="entry name" value="NA-bd_OB-fold"/>
</dbReference>
<dbReference type="SUPFAM" id="SSF50249">
    <property type="entry name" value="Nucleic acid-binding proteins"/>
    <property type="match status" value="1"/>
</dbReference>
<protein>
    <submittedName>
        <fullName evidence="7">23S rRNA (Uracil-5-)-methyltransferase RumA</fullName>
    </submittedName>
</protein>
<dbReference type="PROSITE" id="PS01230">
    <property type="entry name" value="TRMA_1"/>
    <property type="match status" value="1"/>
</dbReference>
<keyword evidence="3 4" id="KW-0949">S-adenosyl-L-methionine</keyword>
<dbReference type="OrthoDB" id="9804590at2"/>
<dbReference type="InterPro" id="IPR010280">
    <property type="entry name" value="U5_MeTrfase_fam"/>
</dbReference>
<dbReference type="CDD" id="cd02440">
    <property type="entry name" value="AdoMet_MTases"/>
    <property type="match status" value="1"/>
</dbReference>
<gene>
    <name evidence="7" type="ORF">IV38_GL000669</name>
    <name evidence="8" type="ORF">IV40_GL000552</name>
</gene>